<reference evidence="3" key="1">
    <citation type="journal article" date="2019" name="Sci. Rep.">
        <title>Draft genome of Tanacetum cinerariifolium, the natural source of mosquito coil.</title>
        <authorList>
            <person name="Yamashiro T."/>
            <person name="Shiraishi A."/>
            <person name="Satake H."/>
            <person name="Nakayama K."/>
        </authorList>
    </citation>
    <scope>NUCLEOTIDE SEQUENCE</scope>
</reference>
<sequence length="453" mass="50682">EPHHTPSPEAQPISSTTPSLSTLPLVTTALIPTVTPFDTPTLRQYTRRARIAQSSPFPPVADEPASLLRDVSEGEAFPTDSGFGAYQDRANIVNTSTLPYDSAPRVTSPADEGSMQQTLDELTALCTSLQRQHSEMVAKFKAQKLEIHRLKARVKLLEDREEVVAERSRNDAPIKGRNLDEGEAAAKRVSDDTEEMATVLTSMDAAIVLASGVAEVSTGSGSIPTAGPPAAEVPTGSDVVPTAGLILSTATVVARELEEQMAREDQRMSEQIARDAEIAKIHAEEELQIMINGLDRSNETVAKYLREYHQFATELPLERRIELISDLIRYQDNYAKVHKFQTQQRKTWSKKQKRDYYMAVIKSNLEMFKRKGIRFEQESVKKLKMSEEVPEEVKTHDEVPKEKITRLGCSSASYQFFVDMLKHLDREDLNQLWALVKESLSIMPPTSDKEMEL</sequence>
<name>A0A699L517_TANCI</name>
<evidence type="ECO:0000256" key="2">
    <source>
        <dbReference type="SAM" id="MobiDB-lite"/>
    </source>
</evidence>
<proteinExistence type="predicted"/>
<organism evidence="3">
    <name type="scientific">Tanacetum cinerariifolium</name>
    <name type="common">Dalmatian daisy</name>
    <name type="synonym">Chrysanthemum cinerariifolium</name>
    <dbReference type="NCBI Taxonomy" id="118510"/>
    <lineage>
        <taxon>Eukaryota</taxon>
        <taxon>Viridiplantae</taxon>
        <taxon>Streptophyta</taxon>
        <taxon>Embryophyta</taxon>
        <taxon>Tracheophyta</taxon>
        <taxon>Spermatophyta</taxon>
        <taxon>Magnoliopsida</taxon>
        <taxon>eudicotyledons</taxon>
        <taxon>Gunneridae</taxon>
        <taxon>Pentapetalae</taxon>
        <taxon>asterids</taxon>
        <taxon>campanulids</taxon>
        <taxon>Asterales</taxon>
        <taxon>Asteraceae</taxon>
        <taxon>Asteroideae</taxon>
        <taxon>Anthemideae</taxon>
        <taxon>Anthemidinae</taxon>
        <taxon>Tanacetum</taxon>
    </lineage>
</organism>
<dbReference type="AlphaFoldDB" id="A0A699L517"/>
<comment type="caution">
    <text evidence="3">The sequence shown here is derived from an EMBL/GenBank/DDBJ whole genome shotgun (WGS) entry which is preliminary data.</text>
</comment>
<evidence type="ECO:0000256" key="1">
    <source>
        <dbReference type="SAM" id="Coils"/>
    </source>
</evidence>
<feature type="coiled-coil region" evidence="1">
    <location>
        <begin position="247"/>
        <end position="274"/>
    </location>
</feature>
<protein>
    <submittedName>
        <fullName evidence="3">Uncharacterized protein</fullName>
    </submittedName>
</protein>
<feature type="region of interest" description="Disordered" evidence="2">
    <location>
        <begin position="1"/>
        <end position="21"/>
    </location>
</feature>
<feature type="non-terminal residue" evidence="3">
    <location>
        <position position="1"/>
    </location>
</feature>
<accession>A0A699L517</accession>
<gene>
    <name evidence="3" type="ORF">Tci_698399</name>
</gene>
<evidence type="ECO:0000313" key="3">
    <source>
        <dbReference type="EMBL" id="GFB26428.1"/>
    </source>
</evidence>
<keyword evidence="1" id="KW-0175">Coiled coil</keyword>
<dbReference type="EMBL" id="BKCJ010588412">
    <property type="protein sequence ID" value="GFB26428.1"/>
    <property type="molecule type" value="Genomic_DNA"/>
</dbReference>